<feature type="transmembrane region" description="Helical" evidence="1">
    <location>
        <begin position="5"/>
        <end position="22"/>
    </location>
</feature>
<dbReference type="Pfam" id="PF18919">
    <property type="entry name" value="DUF5670"/>
    <property type="match status" value="1"/>
</dbReference>
<gene>
    <name evidence="2" type="ORF">ACFOZY_08745</name>
</gene>
<sequence length="51" mass="5796">MGKILWWIIIALIVFWLLGFLFKIGGGLIHIILVIAGIIFIFQLLTGRRST</sequence>
<keyword evidence="1" id="KW-0472">Membrane</keyword>
<keyword evidence="1" id="KW-0812">Transmembrane</keyword>
<reference evidence="3" key="1">
    <citation type="journal article" date="2019" name="Int. J. Syst. Evol. Microbiol.">
        <title>The Global Catalogue of Microorganisms (GCM) 10K type strain sequencing project: providing services to taxonomists for standard genome sequencing and annotation.</title>
        <authorList>
            <consortium name="The Broad Institute Genomics Platform"/>
            <consortium name="The Broad Institute Genome Sequencing Center for Infectious Disease"/>
            <person name="Wu L."/>
            <person name="Ma J."/>
        </authorList>
    </citation>
    <scope>NUCLEOTIDE SEQUENCE [LARGE SCALE GENOMIC DNA]</scope>
    <source>
        <strain evidence="3">CCUG 59778</strain>
    </source>
</reference>
<evidence type="ECO:0000256" key="1">
    <source>
        <dbReference type="SAM" id="Phobius"/>
    </source>
</evidence>
<dbReference type="Proteomes" id="UP001595817">
    <property type="component" value="Unassembled WGS sequence"/>
</dbReference>
<dbReference type="InterPro" id="IPR043727">
    <property type="entry name" value="Lmo0937-like"/>
</dbReference>
<proteinExistence type="predicted"/>
<dbReference type="EMBL" id="JBHSEC010000014">
    <property type="protein sequence ID" value="MFC4410510.1"/>
    <property type="molecule type" value="Genomic_DNA"/>
</dbReference>
<keyword evidence="3" id="KW-1185">Reference proteome</keyword>
<comment type="caution">
    <text evidence="2">The sequence shown here is derived from an EMBL/GenBank/DDBJ whole genome shotgun (WGS) entry which is preliminary data.</text>
</comment>
<name>A0ABV8X8P7_9LACT</name>
<evidence type="ECO:0000313" key="2">
    <source>
        <dbReference type="EMBL" id="MFC4410510.1"/>
    </source>
</evidence>
<organism evidence="2 3">
    <name type="scientific">Chungangia koreensis</name>
    <dbReference type="NCBI Taxonomy" id="752657"/>
    <lineage>
        <taxon>Bacteria</taxon>
        <taxon>Bacillati</taxon>
        <taxon>Bacillota</taxon>
        <taxon>Bacilli</taxon>
        <taxon>Lactobacillales</taxon>
        <taxon>Chungangia</taxon>
    </lineage>
</organism>
<protein>
    <submittedName>
        <fullName evidence="2">Lmo0937 family membrane protein</fullName>
    </submittedName>
</protein>
<keyword evidence="1" id="KW-1133">Transmembrane helix</keyword>
<feature type="transmembrane region" description="Helical" evidence="1">
    <location>
        <begin position="28"/>
        <end position="46"/>
    </location>
</feature>
<dbReference type="RefSeq" id="WP_378154423.1">
    <property type="nucleotide sequence ID" value="NZ_JBHSEC010000014.1"/>
</dbReference>
<accession>A0ABV8X8P7</accession>
<evidence type="ECO:0000313" key="3">
    <source>
        <dbReference type="Proteomes" id="UP001595817"/>
    </source>
</evidence>
<dbReference type="NCBIfam" id="NF033488">
    <property type="entry name" value="lmo0937_fam_TM"/>
    <property type="match status" value="1"/>
</dbReference>